<evidence type="ECO:0000313" key="3">
    <source>
        <dbReference type="Proteomes" id="UP000215223"/>
    </source>
</evidence>
<dbReference type="OrthoDB" id="4946329at2"/>
<dbReference type="EMBL" id="NMQT01000022">
    <property type="protein sequence ID" value="OXM57640.1"/>
    <property type="molecule type" value="Genomic_DNA"/>
</dbReference>
<sequence>MPRSAADDIPVAVLLRTLLDRVSGDIPGTLGAAISVARHGEPLTVLVATGIGDRLAPAQTQLFGGPVPEAAATGDPTLTDDVFTDSRWPKLTLDSITGQFPQLTSTWRHVRGVAALPSYYDEDSALVLSVTLDHSGTSEALRVLTRYEAIMVATLVVTEAHGAAGSEQMMAVLRSRAAIEQAKGVIVSIRRCGPEEAWATLRRASQEFNVKIRDLAVALVEHLSHTPQSTPEGIPVIVPTPEARHAAERLWTAFTTPGG</sequence>
<keyword evidence="3" id="KW-1185">Reference proteome</keyword>
<dbReference type="Gene3D" id="1.10.10.10">
    <property type="entry name" value="Winged helix-like DNA-binding domain superfamily/Winged helix DNA-binding domain"/>
    <property type="match status" value="1"/>
</dbReference>
<gene>
    <name evidence="2" type="ORF">CFP71_07005</name>
</gene>
<dbReference type="Proteomes" id="UP000215223">
    <property type="component" value="Unassembled WGS sequence"/>
</dbReference>
<dbReference type="InterPro" id="IPR005561">
    <property type="entry name" value="ANTAR"/>
</dbReference>
<reference evidence="2 3" key="1">
    <citation type="submission" date="2017-07" db="EMBL/GenBank/DDBJ databases">
        <title>Amycolatopsis thailandensis Genome sequencing and assembly.</title>
        <authorList>
            <person name="Kaur N."/>
            <person name="Mayilraj S."/>
        </authorList>
    </citation>
    <scope>NUCLEOTIDE SEQUENCE [LARGE SCALE GENOMIC DNA]</scope>
    <source>
        <strain evidence="2 3">JCM 16380</strain>
    </source>
</reference>
<dbReference type="Pfam" id="PF03861">
    <property type="entry name" value="ANTAR"/>
    <property type="match status" value="1"/>
</dbReference>
<feature type="domain" description="ANTAR" evidence="1">
    <location>
        <begin position="159"/>
        <end position="220"/>
    </location>
</feature>
<protein>
    <submittedName>
        <fullName evidence="2">ANTAR domain-containing protein</fullName>
    </submittedName>
</protein>
<name>A0A229SFN5_9PSEU</name>
<comment type="caution">
    <text evidence="2">The sequence shown here is derived from an EMBL/GenBank/DDBJ whole genome shotgun (WGS) entry which is preliminary data.</text>
</comment>
<evidence type="ECO:0000313" key="2">
    <source>
        <dbReference type="EMBL" id="OXM57640.1"/>
    </source>
</evidence>
<accession>A0A229SFN5</accession>
<dbReference type="PROSITE" id="PS50921">
    <property type="entry name" value="ANTAR"/>
    <property type="match status" value="1"/>
</dbReference>
<evidence type="ECO:0000259" key="1">
    <source>
        <dbReference type="PROSITE" id="PS50921"/>
    </source>
</evidence>
<dbReference type="GO" id="GO:0003723">
    <property type="term" value="F:RNA binding"/>
    <property type="evidence" value="ECO:0007669"/>
    <property type="project" value="InterPro"/>
</dbReference>
<organism evidence="2 3">
    <name type="scientific">Amycolatopsis thailandensis</name>
    <dbReference type="NCBI Taxonomy" id="589330"/>
    <lineage>
        <taxon>Bacteria</taxon>
        <taxon>Bacillati</taxon>
        <taxon>Actinomycetota</taxon>
        <taxon>Actinomycetes</taxon>
        <taxon>Pseudonocardiales</taxon>
        <taxon>Pseudonocardiaceae</taxon>
        <taxon>Amycolatopsis</taxon>
    </lineage>
</organism>
<dbReference type="AlphaFoldDB" id="A0A229SFN5"/>
<dbReference type="SUPFAM" id="SSF52172">
    <property type="entry name" value="CheY-like"/>
    <property type="match status" value="1"/>
</dbReference>
<dbReference type="InterPro" id="IPR036388">
    <property type="entry name" value="WH-like_DNA-bd_sf"/>
</dbReference>
<dbReference type="InterPro" id="IPR011006">
    <property type="entry name" value="CheY-like_superfamily"/>
</dbReference>
<dbReference type="SMART" id="SM01012">
    <property type="entry name" value="ANTAR"/>
    <property type="match status" value="1"/>
</dbReference>
<proteinExistence type="predicted"/>